<keyword evidence="2" id="KW-1185">Reference proteome</keyword>
<proteinExistence type="predicted"/>
<accession>A0ACC2IRB8</accession>
<dbReference type="EMBL" id="JAPHNI010000044">
    <property type="protein sequence ID" value="KAJ8117697.1"/>
    <property type="molecule type" value="Genomic_DNA"/>
</dbReference>
<name>A0ACC2IRB8_9PLEO</name>
<organism evidence="1 2">
    <name type="scientific">Boeremia exigua</name>
    <dbReference type="NCBI Taxonomy" id="749465"/>
    <lineage>
        <taxon>Eukaryota</taxon>
        <taxon>Fungi</taxon>
        <taxon>Dikarya</taxon>
        <taxon>Ascomycota</taxon>
        <taxon>Pezizomycotina</taxon>
        <taxon>Dothideomycetes</taxon>
        <taxon>Pleosporomycetidae</taxon>
        <taxon>Pleosporales</taxon>
        <taxon>Pleosporineae</taxon>
        <taxon>Didymellaceae</taxon>
        <taxon>Boeremia</taxon>
    </lineage>
</organism>
<protein>
    <submittedName>
        <fullName evidence="1">Uncharacterized protein</fullName>
    </submittedName>
</protein>
<evidence type="ECO:0000313" key="1">
    <source>
        <dbReference type="EMBL" id="KAJ8117697.1"/>
    </source>
</evidence>
<evidence type="ECO:0000313" key="2">
    <source>
        <dbReference type="Proteomes" id="UP001153331"/>
    </source>
</evidence>
<gene>
    <name evidence="1" type="ORF">OPT61_g1162</name>
</gene>
<comment type="caution">
    <text evidence="1">The sequence shown here is derived from an EMBL/GenBank/DDBJ whole genome shotgun (WGS) entry which is preliminary data.</text>
</comment>
<sequence length="188" mass="20870">MTEQLIYNFEHDPSVSDFLVSKSTYLKAHSRIPFQLIATSALVLHSDAASAPRILLLQRASSDSNPNKWEPPGGAVDDDDLSILHAAARELWEEAGLRTARIGGPVGEPHFFARSNGDTVCRFNFLVHVLNAEDAVLKVDLDPKEHQNSVWATESEVRAGKSGNIELNFVREEVVHTILTAFNYSQNY</sequence>
<dbReference type="Proteomes" id="UP001153331">
    <property type="component" value="Unassembled WGS sequence"/>
</dbReference>
<reference evidence="1" key="1">
    <citation type="submission" date="2022-11" db="EMBL/GenBank/DDBJ databases">
        <title>Genome Sequence of Boeremia exigua.</title>
        <authorList>
            <person name="Buettner E."/>
        </authorList>
    </citation>
    <scope>NUCLEOTIDE SEQUENCE</scope>
    <source>
        <strain evidence="1">CU02</strain>
    </source>
</reference>